<dbReference type="InterPro" id="IPR009057">
    <property type="entry name" value="Homeodomain-like_sf"/>
</dbReference>
<dbReference type="PANTHER" id="PTHR43280:SF2">
    <property type="entry name" value="HTH-TYPE TRANSCRIPTIONAL REGULATOR EXSA"/>
    <property type="match status" value="1"/>
</dbReference>
<comment type="caution">
    <text evidence="5">The sequence shown here is derived from an EMBL/GenBank/DDBJ whole genome shotgun (WGS) entry which is preliminary data.</text>
</comment>
<keyword evidence="2" id="KW-0238">DNA-binding</keyword>
<evidence type="ECO:0000313" key="5">
    <source>
        <dbReference type="EMBL" id="MFB9063848.1"/>
    </source>
</evidence>
<dbReference type="InterPro" id="IPR014710">
    <property type="entry name" value="RmlC-like_jellyroll"/>
</dbReference>
<dbReference type="InterPro" id="IPR003313">
    <property type="entry name" value="AraC-bd"/>
</dbReference>
<dbReference type="Proteomes" id="UP001589589">
    <property type="component" value="Unassembled WGS sequence"/>
</dbReference>
<dbReference type="PANTHER" id="PTHR43280">
    <property type="entry name" value="ARAC-FAMILY TRANSCRIPTIONAL REGULATOR"/>
    <property type="match status" value="1"/>
</dbReference>
<evidence type="ECO:0000256" key="1">
    <source>
        <dbReference type="ARBA" id="ARBA00023015"/>
    </source>
</evidence>
<sequence>MKKKNIHAPYEILIEKVDECPLRDVEFNYFQIVYVVSGNGRQWVDNRVTPYAAGDMFLLTPMSKYSFDVDTTTEFLLIKFNNIYIHDKKIGLDNIQRLEFILNNAELNIGCVLNRQSDRQVVGTIAEIMRNEIANETIYGKDLIQQLMNTLIVLVARNMVVDLPDGIKETTDKKITKILQYIQTNIYSPNQLRIAIISEKFNFSETYLSRYFKKHTGETLQQYITNYRIQLIEKRLLYSDMRIGEIAFELGFSDETHLSKFFKKSKIMNPSLFRKKGRIK</sequence>
<dbReference type="SUPFAM" id="SSF51215">
    <property type="entry name" value="Regulatory protein AraC"/>
    <property type="match status" value="1"/>
</dbReference>
<organism evidence="5 6">
    <name type="scientific">Flavobacterium branchiarum</name>
    <dbReference type="NCBI Taxonomy" id="1114870"/>
    <lineage>
        <taxon>Bacteria</taxon>
        <taxon>Pseudomonadati</taxon>
        <taxon>Bacteroidota</taxon>
        <taxon>Flavobacteriia</taxon>
        <taxon>Flavobacteriales</taxon>
        <taxon>Flavobacteriaceae</taxon>
        <taxon>Flavobacterium</taxon>
    </lineage>
</organism>
<dbReference type="SMART" id="SM00342">
    <property type="entry name" value="HTH_ARAC"/>
    <property type="match status" value="1"/>
</dbReference>
<evidence type="ECO:0000313" key="6">
    <source>
        <dbReference type="Proteomes" id="UP001589589"/>
    </source>
</evidence>
<reference evidence="5 6" key="1">
    <citation type="submission" date="2024-09" db="EMBL/GenBank/DDBJ databases">
        <authorList>
            <person name="Sun Q."/>
            <person name="Mori K."/>
        </authorList>
    </citation>
    <scope>NUCLEOTIDE SEQUENCE [LARGE SCALE GENOMIC DNA]</scope>
    <source>
        <strain evidence="5 6">CECT 7908</strain>
    </source>
</reference>
<keyword evidence="6" id="KW-1185">Reference proteome</keyword>
<dbReference type="RefSeq" id="WP_290262376.1">
    <property type="nucleotide sequence ID" value="NZ_JAUFQQ010000003.1"/>
</dbReference>
<name>A0ABV5FJX5_9FLAO</name>
<dbReference type="InterPro" id="IPR037923">
    <property type="entry name" value="HTH-like"/>
</dbReference>
<dbReference type="InterPro" id="IPR018060">
    <property type="entry name" value="HTH_AraC"/>
</dbReference>
<evidence type="ECO:0000256" key="2">
    <source>
        <dbReference type="ARBA" id="ARBA00023125"/>
    </source>
</evidence>
<dbReference type="EMBL" id="JBHMEX010000026">
    <property type="protein sequence ID" value="MFB9063848.1"/>
    <property type="molecule type" value="Genomic_DNA"/>
</dbReference>
<feature type="domain" description="HTH araC/xylS-type" evidence="4">
    <location>
        <begin position="176"/>
        <end position="276"/>
    </location>
</feature>
<evidence type="ECO:0000256" key="3">
    <source>
        <dbReference type="ARBA" id="ARBA00023163"/>
    </source>
</evidence>
<keyword evidence="1" id="KW-0805">Transcription regulation</keyword>
<dbReference type="SUPFAM" id="SSF46689">
    <property type="entry name" value="Homeodomain-like"/>
    <property type="match status" value="2"/>
</dbReference>
<gene>
    <name evidence="5" type="ORF">ACFFUQ_07410</name>
</gene>
<dbReference type="PROSITE" id="PS01124">
    <property type="entry name" value="HTH_ARAC_FAMILY_2"/>
    <property type="match status" value="1"/>
</dbReference>
<dbReference type="Pfam" id="PF02311">
    <property type="entry name" value="AraC_binding"/>
    <property type="match status" value="1"/>
</dbReference>
<accession>A0ABV5FJX5</accession>
<keyword evidence="3" id="KW-0804">Transcription</keyword>
<evidence type="ECO:0000259" key="4">
    <source>
        <dbReference type="PROSITE" id="PS01124"/>
    </source>
</evidence>
<dbReference type="Gene3D" id="2.60.120.10">
    <property type="entry name" value="Jelly Rolls"/>
    <property type="match status" value="1"/>
</dbReference>
<proteinExistence type="predicted"/>
<dbReference type="Gene3D" id="1.10.10.60">
    <property type="entry name" value="Homeodomain-like"/>
    <property type="match status" value="2"/>
</dbReference>
<dbReference type="Pfam" id="PF12833">
    <property type="entry name" value="HTH_18"/>
    <property type="match status" value="1"/>
</dbReference>
<protein>
    <submittedName>
        <fullName evidence="5">AraC family transcriptional regulator</fullName>
    </submittedName>
</protein>